<reference evidence="3" key="1">
    <citation type="submission" date="2021-05" db="EMBL/GenBank/DDBJ databases">
        <title>The genome of the haptophyte Pavlova lutheri (Diacronema luteri, Pavlovales) - a model for lipid biosynthesis in eukaryotic algae.</title>
        <authorList>
            <person name="Hulatt C.J."/>
            <person name="Posewitz M.C."/>
        </authorList>
    </citation>
    <scope>NUCLEOTIDE SEQUENCE</scope>
    <source>
        <strain evidence="3">NIVA-4/92</strain>
    </source>
</reference>
<proteinExistence type="predicted"/>
<dbReference type="Proteomes" id="UP000751190">
    <property type="component" value="Unassembled WGS sequence"/>
</dbReference>
<evidence type="ECO:0008006" key="5">
    <source>
        <dbReference type="Google" id="ProtNLM"/>
    </source>
</evidence>
<dbReference type="Gene3D" id="1.25.40.10">
    <property type="entry name" value="Tetratricopeptide repeat domain"/>
    <property type="match status" value="1"/>
</dbReference>
<dbReference type="InterPro" id="IPR019734">
    <property type="entry name" value="TPR_rpt"/>
</dbReference>
<feature type="region of interest" description="Disordered" evidence="2">
    <location>
        <begin position="1"/>
        <end position="23"/>
    </location>
</feature>
<feature type="repeat" description="TPR" evidence="1">
    <location>
        <begin position="199"/>
        <end position="232"/>
    </location>
</feature>
<sequence>MTSAPAWGSRRSSLAPSARAGASGTDGVLPLLQQLRRAYVACICEDPPLAERAAAIAHNALQVAKRMACAPELDELALALACAMQGDRRRSRHHAVQASRLSASPPRTRDDALRLLELLVALARLHAAEGDGDSTERCARRARALGNQLFGDGSLEASDVCTALLPACAEVRPALAVDLAAAALLPRLRTLGLRHEATASSHRNLGLALLAAGEWEDAIGEYEEALQIERALHGDDAAAVRHAVDVLTAVRRRAAAGRNEAAASEHLAPHRLSVP</sequence>
<evidence type="ECO:0000313" key="4">
    <source>
        <dbReference type="Proteomes" id="UP000751190"/>
    </source>
</evidence>
<accession>A0A8J5XJC1</accession>
<dbReference type="OrthoDB" id="10612992at2759"/>
<keyword evidence="4" id="KW-1185">Reference proteome</keyword>
<evidence type="ECO:0000256" key="1">
    <source>
        <dbReference type="PROSITE-ProRule" id="PRU00339"/>
    </source>
</evidence>
<evidence type="ECO:0000256" key="2">
    <source>
        <dbReference type="SAM" id="MobiDB-lite"/>
    </source>
</evidence>
<evidence type="ECO:0000313" key="3">
    <source>
        <dbReference type="EMBL" id="KAG8465673.1"/>
    </source>
</evidence>
<gene>
    <name evidence="3" type="ORF">KFE25_002980</name>
</gene>
<dbReference type="EMBL" id="JAGTXO010000010">
    <property type="protein sequence ID" value="KAG8465673.1"/>
    <property type="molecule type" value="Genomic_DNA"/>
</dbReference>
<protein>
    <recommendedName>
        <fullName evidence="5">Tetratricopeptide repeat protein</fullName>
    </recommendedName>
</protein>
<dbReference type="InterPro" id="IPR011990">
    <property type="entry name" value="TPR-like_helical_dom_sf"/>
</dbReference>
<dbReference type="SUPFAM" id="SSF48452">
    <property type="entry name" value="TPR-like"/>
    <property type="match status" value="1"/>
</dbReference>
<dbReference type="PROSITE" id="PS50005">
    <property type="entry name" value="TPR"/>
    <property type="match status" value="1"/>
</dbReference>
<comment type="caution">
    <text evidence="3">The sequence shown here is derived from an EMBL/GenBank/DDBJ whole genome shotgun (WGS) entry which is preliminary data.</text>
</comment>
<organism evidence="3 4">
    <name type="scientific">Diacronema lutheri</name>
    <name type="common">Unicellular marine alga</name>
    <name type="synonym">Monochrysis lutheri</name>
    <dbReference type="NCBI Taxonomy" id="2081491"/>
    <lineage>
        <taxon>Eukaryota</taxon>
        <taxon>Haptista</taxon>
        <taxon>Haptophyta</taxon>
        <taxon>Pavlovophyceae</taxon>
        <taxon>Pavlovales</taxon>
        <taxon>Pavlovaceae</taxon>
        <taxon>Diacronema</taxon>
    </lineage>
</organism>
<dbReference type="SMART" id="SM00028">
    <property type="entry name" value="TPR"/>
    <property type="match status" value="1"/>
</dbReference>
<feature type="compositionally biased region" description="Low complexity" evidence="2">
    <location>
        <begin position="8"/>
        <end position="23"/>
    </location>
</feature>
<name>A0A8J5XJC1_DIALT</name>
<dbReference type="AlphaFoldDB" id="A0A8J5XJC1"/>
<keyword evidence="1" id="KW-0802">TPR repeat</keyword>